<proteinExistence type="predicted"/>
<dbReference type="Proteomes" id="UP000215286">
    <property type="component" value="Chromosome"/>
</dbReference>
<gene>
    <name evidence="1" type="ORF">CI104_24370</name>
</gene>
<dbReference type="EMBL" id="CP022695">
    <property type="protein sequence ID" value="AST81993.1"/>
    <property type="molecule type" value="Genomic_DNA"/>
</dbReference>
<accession>A0ACA8DD47</accession>
<organism evidence="1 2">
    <name type="scientific">Citrobacter farmeri</name>
    <dbReference type="NCBI Taxonomy" id="67824"/>
    <lineage>
        <taxon>Bacteria</taxon>
        <taxon>Pseudomonadati</taxon>
        <taxon>Pseudomonadota</taxon>
        <taxon>Gammaproteobacteria</taxon>
        <taxon>Enterobacterales</taxon>
        <taxon>Enterobacteriaceae</taxon>
        <taxon>Citrobacter</taxon>
    </lineage>
</organism>
<keyword evidence="2" id="KW-1185">Reference proteome</keyword>
<evidence type="ECO:0000313" key="2">
    <source>
        <dbReference type="Proteomes" id="UP000215286"/>
    </source>
</evidence>
<name>A0ACA8DD47_9ENTR</name>
<protein>
    <submittedName>
        <fullName evidence="1">Uncharacterized protein</fullName>
    </submittedName>
</protein>
<sequence>METFFPDFKTHICNKDHTMLINLLESTIDSHHNKAFFVTLITFKISDGVNTYFFIYLDIIELMQRGKSLIFELFFL</sequence>
<evidence type="ECO:0000313" key="1">
    <source>
        <dbReference type="EMBL" id="AST81993.1"/>
    </source>
</evidence>
<reference evidence="1" key="1">
    <citation type="submission" date="2017-08" db="EMBL/GenBank/DDBJ databases">
        <title>Real-time genomic and epidemiological investigation of a multi-institutional outbreak of KPC-producing Enterobacteriaceae reveals complex transmission dynamics and informs management responses.</title>
        <authorList>
            <person name="Kwong J.C."/>
            <person name="Lane C."/>
            <person name="Romanes F."/>
            <person name="Goncalves da Silva A."/>
            <person name="Easton M."/>
            <person name="Cronin K."/>
            <person name="Waters M.J."/>
            <person name="Tomita T."/>
            <person name="Stevens K."/>
            <person name="Schultz M.B."/>
            <person name="Baines S.L."/>
            <person name="Sherry N.L."/>
            <person name="Carter G."/>
            <person name="Mu A."/>
            <person name="Sait M."/>
            <person name="Ballard S.A."/>
            <person name="Seemann T."/>
            <person name="Stinear T.P."/>
            <person name="Howden B.P."/>
        </authorList>
    </citation>
    <scope>NUCLEOTIDE SEQUENCE</scope>
    <source>
        <strain evidence="1">AUSMDU00008141</strain>
    </source>
</reference>